<comment type="caution">
    <text evidence="2">The sequence shown here is derived from an EMBL/GenBank/DDBJ whole genome shotgun (WGS) entry which is preliminary data.</text>
</comment>
<proteinExistence type="predicted"/>
<organism evidence="2 3">
    <name type="scientific">Ameca splendens</name>
    <dbReference type="NCBI Taxonomy" id="208324"/>
    <lineage>
        <taxon>Eukaryota</taxon>
        <taxon>Metazoa</taxon>
        <taxon>Chordata</taxon>
        <taxon>Craniata</taxon>
        <taxon>Vertebrata</taxon>
        <taxon>Euteleostomi</taxon>
        <taxon>Actinopterygii</taxon>
        <taxon>Neopterygii</taxon>
        <taxon>Teleostei</taxon>
        <taxon>Neoteleostei</taxon>
        <taxon>Acanthomorphata</taxon>
        <taxon>Ovalentaria</taxon>
        <taxon>Atherinomorphae</taxon>
        <taxon>Cyprinodontiformes</taxon>
        <taxon>Goodeidae</taxon>
        <taxon>Ameca</taxon>
    </lineage>
</organism>
<evidence type="ECO:0000256" key="1">
    <source>
        <dbReference type="SAM" id="MobiDB-lite"/>
    </source>
</evidence>
<dbReference type="EMBL" id="JAHRIP010031022">
    <property type="protein sequence ID" value="MEQ2292843.1"/>
    <property type="molecule type" value="Genomic_DNA"/>
</dbReference>
<sequence>MEEAMRHLPADLEVLPSPLLLEQMEREAVQRRSPPASLGAHPDLAEKPTSSSRHKKRQRGAPSCFSPGEEESPMAAAVTSGAVVSLPADVRAAASNPASH</sequence>
<reference evidence="2 3" key="1">
    <citation type="submission" date="2021-06" db="EMBL/GenBank/DDBJ databases">
        <authorList>
            <person name="Palmer J.M."/>
        </authorList>
    </citation>
    <scope>NUCLEOTIDE SEQUENCE [LARGE SCALE GENOMIC DNA]</scope>
    <source>
        <strain evidence="2 3">AS_MEX2019</strain>
        <tissue evidence="2">Muscle</tissue>
    </source>
</reference>
<protein>
    <submittedName>
        <fullName evidence="2">Uncharacterized protein</fullName>
    </submittedName>
</protein>
<feature type="region of interest" description="Disordered" evidence="1">
    <location>
        <begin position="25"/>
        <end position="79"/>
    </location>
</feature>
<dbReference type="Proteomes" id="UP001469553">
    <property type="component" value="Unassembled WGS sequence"/>
</dbReference>
<keyword evidence="3" id="KW-1185">Reference proteome</keyword>
<accession>A0ABV0YG78</accession>
<evidence type="ECO:0000313" key="3">
    <source>
        <dbReference type="Proteomes" id="UP001469553"/>
    </source>
</evidence>
<evidence type="ECO:0000313" key="2">
    <source>
        <dbReference type="EMBL" id="MEQ2292843.1"/>
    </source>
</evidence>
<name>A0ABV0YG78_9TELE</name>
<gene>
    <name evidence="2" type="ORF">AMECASPLE_026939</name>
</gene>